<dbReference type="SMART" id="SM00034">
    <property type="entry name" value="CLECT"/>
    <property type="match status" value="1"/>
</dbReference>
<dbReference type="InterPro" id="IPR016187">
    <property type="entry name" value="CTDL_fold"/>
</dbReference>
<reference evidence="5 6" key="1">
    <citation type="submission" date="2018-03" db="EMBL/GenBank/DDBJ databases">
        <title>Draft genome sequence of Rohu Carp (Labeo rohita).</title>
        <authorList>
            <person name="Das P."/>
            <person name="Kushwaha B."/>
            <person name="Joshi C.G."/>
            <person name="Kumar D."/>
            <person name="Nagpure N.S."/>
            <person name="Sahoo L."/>
            <person name="Das S.P."/>
            <person name="Bit A."/>
            <person name="Patnaik S."/>
            <person name="Meher P.K."/>
            <person name="Jayasankar P."/>
            <person name="Koringa P.G."/>
            <person name="Patel N.V."/>
            <person name="Hinsu A.T."/>
            <person name="Kumar R."/>
            <person name="Pandey M."/>
            <person name="Agarwal S."/>
            <person name="Srivastava S."/>
            <person name="Singh M."/>
            <person name="Iquebal M.A."/>
            <person name="Jaiswal S."/>
            <person name="Angadi U.B."/>
            <person name="Kumar N."/>
            <person name="Raza M."/>
            <person name="Shah T.M."/>
            <person name="Rai A."/>
            <person name="Jena J.K."/>
        </authorList>
    </citation>
    <scope>NUCLEOTIDE SEQUENCE [LARGE SCALE GENOMIC DNA]</scope>
    <source>
        <strain evidence="5">DASCIFA01</strain>
        <tissue evidence="5">Testis</tissue>
    </source>
</reference>
<comment type="caution">
    <text evidence="5">The sequence shown here is derived from an EMBL/GenBank/DDBJ whole genome shotgun (WGS) entry which is preliminary data.</text>
</comment>
<evidence type="ECO:0000256" key="1">
    <source>
        <dbReference type="ARBA" id="ARBA00004401"/>
    </source>
</evidence>
<evidence type="ECO:0000259" key="4">
    <source>
        <dbReference type="PROSITE" id="PS50041"/>
    </source>
</evidence>
<dbReference type="Proteomes" id="UP000290572">
    <property type="component" value="Unassembled WGS sequence"/>
</dbReference>
<accession>A0A498LNM0</accession>
<dbReference type="Pfam" id="PF00059">
    <property type="entry name" value="Lectin_C"/>
    <property type="match status" value="1"/>
</dbReference>
<proteinExistence type="predicted"/>
<feature type="region of interest" description="Disordered" evidence="3">
    <location>
        <begin position="151"/>
        <end position="179"/>
    </location>
</feature>
<keyword evidence="6" id="KW-1185">Reference proteome</keyword>
<gene>
    <name evidence="5" type="ORF">ROHU_031517</name>
</gene>
<dbReference type="InterPro" id="IPR001304">
    <property type="entry name" value="C-type_lectin-like"/>
</dbReference>
<feature type="domain" description="C-type lectin" evidence="4">
    <location>
        <begin position="68"/>
        <end position="179"/>
    </location>
</feature>
<name>A0A498LNM0_LABRO</name>
<evidence type="ECO:0000256" key="3">
    <source>
        <dbReference type="SAM" id="MobiDB-lite"/>
    </source>
</evidence>
<dbReference type="EMBL" id="QBIY01013292">
    <property type="protein sequence ID" value="RXN09203.1"/>
    <property type="molecule type" value="Genomic_DNA"/>
</dbReference>
<protein>
    <submittedName>
        <fullName evidence="5">C-type lectin domain family 4 member F-like protein</fullName>
    </submittedName>
</protein>
<evidence type="ECO:0000313" key="6">
    <source>
        <dbReference type="Proteomes" id="UP000290572"/>
    </source>
</evidence>
<evidence type="ECO:0000256" key="2">
    <source>
        <dbReference type="SAM" id="Coils"/>
    </source>
</evidence>
<dbReference type="SUPFAM" id="SSF56436">
    <property type="entry name" value="C-type lectin-like"/>
    <property type="match status" value="1"/>
</dbReference>
<dbReference type="Gene3D" id="3.10.100.10">
    <property type="entry name" value="Mannose-Binding Protein A, subunit A"/>
    <property type="match status" value="1"/>
</dbReference>
<feature type="coiled-coil region" evidence="2">
    <location>
        <begin position="20"/>
        <end position="47"/>
    </location>
</feature>
<comment type="subcellular location">
    <subcellularLocation>
        <location evidence="1">Cell membrane</location>
        <topology evidence="1">Single-pass type II membrane protein</topology>
    </subcellularLocation>
</comment>
<dbReference type="PANTHER" id="PTHR45710:SF26">
    <property type="entry name" value="RH26557P"/>
    <property type="match status" value="1"/>
</dbReference>
<dbReference type="GO" id="GO:0030246">
    <property type="term" value="F:carbohydrate binding"/>
    <property type="evidence" value="ECO:0007669"/>
    <property type="project" value="UniProtKB-KW"/>
</dbReference>
<feature type="compositionally biased region" description="Basic and acidic residues" evidence="3">
    <location>
        <begin position="151"/>
        <end position="163"/>
    </location>
</feature>
<dbReference type="InterPro" id="IPR050828">
    <property type="entry name" value="C-type_lectin/matrix_domain"/>
</dbReference>
<keyword evidence="5" id="KW-0430">Lectin</keyword>
<evidence type="ECO:0000313" key="5">
    <source>
        <dbReference type="EMBL" id="RXN09203.1"/>
    </source>
</evidence>
<dbReference type="STRING" id="84645.A0A498LNM0"/>
<sequence length="179" mass="20436">MACRRVGAIFSQDVSVSVQLSAKETNSKIMARELEELTANYTRVREQLSFFEGFTAHTLNCDVSLTAFHGKVYFFSCDKLNWSHSRAFCVSKGADLVTISSQTEQSILVSKIKEAHWIGLNDLETEGHWVWVNNQTLNETGVQFWHLRKSGKSEPDNWKKEDPTGENCASMRNKNERKK</sequence>
<keyword evidence="2" id="KW-0175">Coiled coil</keyword>
<dbReference type="AlphaFoldDB" id="A0A498LNM0"/>
<dbReference type="PROSITE" id="PS50041">
    <property type="entry name" value="C_TYPE_LECTIN_2"/>
    <property type="match status" value="1"/>
</dbReference>
<dbReference type="GO" id="GO:0005886">
    <property type="term" value="C:plasma membrane"/>
    <property type="evidence" value="ECO:0007669"/>
    <property type="project" value="UniProtKB-SubCell"/>
</dbReference>
<dbReference type="InterPro" id="IPR016186">
    <property type="entry name" value="C-type_lectin-like/link_sf"/>
</dbReference>
<organism evidence="5 6">
    <name type="scientific">Labeo rohita</name>
    <name type="common">Indian major carp</name>
    <name type="synonym">Cyprinus rohita</name>
    <dbReference type="NCBI Taxonomy" id="84645"/>
    <lineage>
        <taxon>Eukaryota</taxon>
        <taxon>Metazoa</taxon>
        <taxon>Chordata</taxon>
        <taxon>Craniata</taxon>
        <taxon>Vertebrata</taxon>
        <taxon>Euteleostomi</taxon>
        <taxon>Actinopterygii</taxon>
        <taxon>Neopterygii</taxon>
        <taxon>Teleostei</taxon>
        <taxon>Ostariophysi</taxon>
        <taxon>Cypriniformes</taxon>
        <taxon>Cyprinidae</taxon>
        <taxon>Labeoninae</taxon>
        <taxon>Labeonini</taxon>
        <taxon>Labeo</taxon>
    </lineage>
</organism>
<dbReference type="PANTHER" id="PTHR45710">
    <property type="entry name" value="C-TYPE LECTIN DOMAIN-CONTAINING PROTEIN 180"/>
    <property type="match status" value="1"/>
</dbReference>